<gene>
    <name evidence="3" type="ORF">FJT64_018422</name>
</gene>
<sequence>METYTNLLHLERVLRCQQESAPAPEDGSAPEQRWRRRRRSFQLAAAGDGLSERSGPPPPANGGPTAVDDTSPQDRLERRVTELEADVRRIDQEKEEIRVKYTTVLKRLRRLQVSSSENWDVKSPPESISEEIPVPGSPPMHQPPPRPASPKEDAVPHDGGDTYTGGGGDICGSFRGWPTGSGSPPLLSPLVVFARPPDQTDGVKSLCEVTDSATQTETEHRSDAETIAALEATLRRKDSVIATMQSNLAKVERQLVGTRQQLQTIEADVLRRLEEAEQSWQRKRRQLQVDLADERAVSQTLHAVEADLSEQLRRCRRRCAELEAGLPDRSERGAAAERGTETRCRRRSRRLATLCHQLTEHVGRLMAAQTRLTGELLSTLQQLFSLFTVHNPAVAAPCQEATLATLPLWLPWLAAEARLACRDRQQRHLDPVSPPEALPSPPVGGAPPHLSALVRQVWDDIERLRRLDLEEPASLGEVEDRPPPIEESME</sequence>
<feature type="region of interest" description="Disordered" evidence="2">
    <location>
        <begin position="426"/>
        <end position="449"/>
    </location>
</feature>
<name>A0A6A4WTZ5_AMPAM</name>
<feature type="region of interest" description="Disordered" evidence="2">
    <location>
        <begin position="18"/>
        <end position="75"/>
    </location>
</feature>
<protein>
    <submittedName>
        <fullName evidence="3">Uncharacterized protein</fullName>
    </submittedName>
</protein>
<feature type="compositionally biased region" description="Basic and acidic residues" evidence="2">
    <location>
        <begin position="149"/>
        <end position="159"/>
    </location>
</feature>
<accession>A0A6A4WTZ5</accession>
<dbReference type="Proteomes" id="UP000440578">
    <property type="component" value="Unassembled WGS sequence"/>
</dbReference>
<feature type="region of interest" description="Disordered" evidence="2">
    <location>
        <begin position="114"/>
        <end position="159"/>
    </location>
</feature>
<feature type="compositionally biased region" description="Pro residues" evidence="2">
    <location>
        <begin position="432"/>
        <end position="445"/>
    </location>
</feature>
<evidence type="ECO:0000313" key="3">
    <source>
        <dbReference type="EMBL" id="KAF0310627.1"/>
    </source>
</evidence>
<feature type="compositionally biased region" description="Pro residues" evidence="2">
    <location>
        <begin position="135"/>
        <end position="148"/>
    </location>
</feature>
<reference evidence="3 4" key="1">
    <citation type="submission" date="2019-07" db="EMBL/GenBank/DDBJ databases">
        <title>Draft genome assembly of a fouling barnacle, Amphibalanus amphitrite (Darwin, 1854): The first reference genome for Thecostraca.</title>
        <authorList>
            <person name="Kim W."/>
        </authorList>
    </citation>
    <scope>NUCLEOTIDE SEQUENCE [LARGE SCALE GENOMIC DNA]</scope>
    <source>
        <strain evidence="3">SNU_AA5</strain>
        <tissue evidence="3">Soma without cirri and trophi</tissue>
    </source>
</reference>
<feature type="region of interest" description="Disordered" evidence="2">
    <location>
        <begin position="469"/>
        <end position="490"/>
    </location>
</feature>
<keyword evidence="4" id="KW-1185">Reference proteome</keyword>
<keyword evidence="1" id="KW-0175">Coiled coil</keyword>
<feature type="coiled-coil region" evidence="1">
    <location>
        <begin position="241"/>
        <end position="325"/>
    </location>
</feature>
<comment type="caution">
    <text evidence="3">The sequence shown here is derived from an EMBL/GenBank/DDBJ whole genome shotgun (WGS) entry which is preliminary data.</text>
</comment>
<evidence type="ECO:0000256" key="1">
    <source>
        <dbReference type="SAM" id="Coils"/>
    </source>
</evidence>
<evidence type="ECO:0000256" key="2">
    <source>
        <dbReference type="SAM" id="MobiDB-lite"/>
    </source>
</evidence>
<feature type="compositionally biased region" description="Low complexity" evidence="2">
    <location>
        <begin position="124"/>
        <end position="134"/>
    </location>
</feature>
<evidence type="ECO:0000313" key="4">
    <source>
        <dbReference type="Proteomes" id="UP000440578"/>
    </source>
</evidence>
<proteinExistence type="predicted"/>
<dbReference type="EMBL" id="VIIS01000297">
    <property type="protein sequence ID" value="KAF0310627.1"/>
    <property type="molecule type" value="Genomic_DNA"/>
</dbReference>
<dbReference type="AlphaFoldDB" id="A0A6A4WTZ5"/>
<organism evidence="3 4">
    <name type="scientific">Amphibalanus amphitrite</name>
    <name type="common">Striped barnacle</name>
    <name type="synonym">Balanus amphitrite</name>
    <dbReference type="NCBI Taxonomy" id="1232801"/>
    <lineage>
        <taxon>Eukaryota</taxon>
        <taxon>Metazoa</taxon>
        <taxon>Ecdysozoa</taxon>
        <taxon>Arthropoda</taxon>
        <taxon>Crustacea</taxon>
        <taxon>Multicrustacea</taxon>
        <taxon>Cirripedia</taxon>
        <taxon>Thoracica</taxon>
        <taxon>Thoracicalcarea</taxon>
        <taxon>Balanomorpha</taxon>
        <taxon>Balanoidea</taxon>
        <taxon>Balanidae</taxon>
        <taxon>Amphibalaninae</taxon>
        <taxon>Amphibalanus</taxon>
    </lineage>
</organism>